<dbReference type="InterPro" id="IPR051578">
    <property type="entry name" value="GDPD"/>
</dbReference>
<reference evidence="7 8" key="1">
    <citation type="submission" date="2019-06" db="EMBL/GenBank/DDBJ databases">
        <title>A chromosomal-level reference genome of Carpinus fangiana (Coryloideae, Betulaceae).</title>
        <authorList>
            <person name="Yang X."/>
            <person name="Wang Z."/>
            <person name="Zhang L."/>
            <person name="Hao G."/>
            <person name="Liu J."/>
            <person name="Yang Y."/>
        </authorList>
    </citation>
    <scope>NUCLEOTIDE SEQUENCE [LARGE SCALE GENOMIC DNA]</scope>
    <source>
        <strain evidence="7">Cfa_2016G</strain>
        <tissue evidence="7">Leaf</tissue>
    </source>
</reference>
<evidence type="ECO:0000256" key="1">
    <source>
        <dbReference type="ARBA" id="ARBA00007277"/>
    </source>
</evidence>
<dbReference type="GO" id="GO:0046475">
    <property type="term" value="P:glycerophospholipid catabolic process"/>
    <property type="evidence" value="ECO:0007669"/>
    <property type="project" value="TreeGrafter"/>
</dbReference>
<dbReference type="Proteomes" id="UP000327013">
    <property type="component" value="Chromosome 3"/>
</dbReference>
<keyword evidence="4" id="KW-0378">Hydrolase</keyword>
<proteinExistence type="inferred from homology"/>
<accession>A0A5N6R4W7</accession>
<name>A0A5N6R4W7_9ROSI</name>
<gene>
    <name evidence="7" type="ORF">FH972_009409</name>
</gene>
<evidence type="ECO:0000256" key="2">
    <source>
        <dbReference type="ARBA" id="ARBA00012247"/>
    </source>
</evidence>
<dbReference type="EC" id="3.1.4.46" evidence="2"/>
<evidence type="ECO:0000313" key="7">
    <source>
        <dbReference type="EMBL" id="KAE8023741.1"/>
    </source>
</evidence>
<dbReference type="GO" id="GO:0006071">
    <property type="term" value="P:glycerol metabolic process"/>
    <property type="evidence" value="ECO:0007669"/>
    <property type="project" value="UniProtKB-KW"/>
</dbReference>
<dbReference type="GO" id="GO:0008889">
    <property type="term" value="F:glycerophosphodiester phosphodiesterase activity"/>
    <property type="evidence" value="ECO:0007669"/>
    <property type="project" value="UniProtKB-EC"/>
</dbReference>
<keyword evidence="3" id="KW-0319">Glycerol metabolism</keyword>
<dbReference type="InterPro" id="IPR030395">
    <property type="entry name" value="GP_PDE_dom"/>
</dbReference>
<evidence type="ECO:0000259" key="6">
    <source>
        <dbReference type="PROSITE" id="PS51704"/>
    </source>
</evidence>
<dbReference type="PROSITE" id="PS51704">
    <property type="entry name" value="GP_PDE"/>
    <property type="match status" value="1"/>
</dbReference>
<dbReference type="Gene3D" id="3.20.20.190">
    <property type="entry name" value="Phosphatidylinositol (PI) phosphodiesterase"/>
    <property type="match status" value="1"/>
</dbReference>
<dbReference type="Pfam" id="PF03009">
    <property type="entry name" value="GDPD"/>
    <property type="match status" value="1"/>
</dbReference>
<feature type="domain" description="GP-PDE" evidence="6">
    <location>
        <begin position="42"/>
        <end position="330"/>
    </location>
</feature>
<comment type="similarity">
    <text evidence="1">Belongs to the glycerophosphoryl diester phosphodiesterase family.</text>
</comment>
<dbReference type="EMBL" id="CM017323">
    <property type="protein sequence ID" value="KAE8023741.1"/>
    <property type="molecule type" value="Genomic_DNA"/>
</dbReference>
<keyword evidence="8" id="KW-1185">Reference proteome</keyword>
<evidence type="ECO:0000256" key="4">
    <source>
        <dbReference type="ARBA" id="ARBA00022801"/>
    </source>
</evidence>
<evidence type="ECO:0000256" key="5">
    <source>
        <dbReference type="ARBA" id="ARBA00047512"/>
    </source>
</evidence>
<dbReference type="AlphaFoldDB" id="A0A5N6R4W7"/>
<evidence type="ECO:0000256" key="3">
    <source>
        <dbReference type="ARBA" id="ARBA00022798"/>
    </source>
</evidence>
<dbReference type="PANTHER" id="PTHR22958:SF34">
    <property type="entry name" value="GLYCEROPHOSPHODIESTER PHOSPHODIESTERASE GDPD3"/>
    <property type="match status" value="1"/>
</dbReference>
<evidence type="ECO:0000313" key="8">
    <source>
        <dbReference type="Proteomes" id="UP000327013"/>
    </source>
</evidence>
<dbReference type="OrthoDB" id="1058301at2759"/>
<protein>
    <recommendedName>
        <fullName evidence="2">glycerophosphodiester phosphodiesterase</fullName>
        <ecNumber evidence="2">3.1.4.46</ecNumber>
    </recommendedName>
</protein>
<organism evidence="7 8">
    <name type="scientific">Carpinus fangiana</name>
    <dbReference type="NCBI Taxonomy" id="176857"/>
    <lineage>
        <taxon>Eukaryota</taxon>
        <taxon>Viridiplantae</taxon>
        <taxon>Streptophyta</taxon>
        <taxon>Embryophyta</taxon>
        <taxon>Tracheophyta</taxon>
        <taxon>Spermatophyta</taxon>
        <taxon>Magnoliopsida</taxon>
        <taxon>eudicotyledons</taxon>
        <taxon>Gunneridae</taxon>
        <taxon>Pentapetalae</taxon>
        <taxon>rosids</taxon>
        <taxon>fabids</taxon>
        <taxon>Fagales</taxon>
        <taxon>Betulaceae</taxon>
        <taxon>Carpinus</taxon>
    </lineage>
</organism>
<dbReference type="PANTHER" id="PTHR22958">
    <property type="entry name" value="GLYCEROPHOSPHORYL DIESTER PHOSPHODIESTERASE"/>
    <property type="match status" value="1"/>
</dbReference>
<dbReference type="FunFam" id="3.20.20.190:FF:000034">
    <property type="entry name" value="Glycerophosphodiester phosphodiesterase GDPD2"/>
    <property type="match status" value="1"/>
</dbReference>
<dbReference type="SUPFAM" id="SSF51695">
    <property type="entry name" value="PLC-like phosphodiesterases"/>
    <property type="match status" value="1"/>
</dbReference>
<dbReference type="InterPro" id="IPR017946">
    <property type="entry name" value="PLC-like_Pdiesterase_TIM-brl"/>
</dbReference>
<comment type="catalytic activity">
    <reaction evidence="5">
        <text>a sn-glycero-3-phosphodiester + H2O = an alcohol + sn-glycerol 3-phosphate + H(+)</text>
        <dbReference type="Rhea" id="RHEA:12969"/>
        <dbReference type="ChEBI" id="CHEBI:15377"/>
        <dbReference type="ChEBI" id="CHEBI:15378"/>
        <dbReference type="ChEBI" id="CHEBI:30879"/>
        <dbReference type="ChEBI" id="CHEBI:57597"/>
        <dbReference type="ChEBI" id="CHEBI:83408"/>
        <dbReference type="EC" id="3.1.4.46"/>
    </reaction>
</comment>
<sequence length="381" mass="42602">MALKAGHVSDNAALALSSAQFFKGVNDHGGEEVKCGYEFSKFTVMGHRGCGMNMVQSSVRRMEFLKENSILSFNAAAKLPIDFIEFDVQVTEDGCPVIFHDGFILTQEKGAIVEKRVTDLTVAEFLSYGPQKELGSVGKPLFRRTKDGKIFEWKVENDDPLCTLQEAFEKVENSVGFNIELKLDDQVAYTEEQLTRVLQPILQVVNECAKNRPIIFSSFQPDAALLIRKLQTTYPVFFLTNGGSKIYIDIRRNSLDEAIKVCLRGGLQGIVSEVRGIFRNPGAVTRIKDSKLSLVTYGQLNNVPEVVYVQHLNGVDGVIVDLVEEVTEAISDWIRPAEDREEDKNSFLGEEGQMQVKTKPGFLHQQQLSLPLKLPPELLRT</sequence>